<gene>
    <name evidence="1" type="ORF">ACFFIX_19615</name>
</gene>
<name>A0ABV6GIU0_9BACI</name>
<keyword evidence="2" id="KW-1185">Reference proteome</keyword>
<dbReference type="Proteomes" id="UP001589854">
    <property type="component" value="Unassembled WGS sequence"/>
</dbReference>
<accession>A0ABV6GIU0</accession>
<sequence>MSTIKYISNDVLYNINNLTISDSDKSDLKTDLETYFASLVNENRKENM</sequence>
<reference evidence="1 2" key="1">
    <citation type="submission" date="2024-09" db="EMBL/GenBank/DDBJ databases">
        <authorList>
            <person name="Sun Q."/>
            <person name="Mori K."/>
        </authorList>
    </citation>
    <scope>NUCLEOTIDE SEQUENCE [LARGE SCALE GENOMIC DNA]</scope>
    <source>
        <strain evidence="1 2">CCM 7228</strain>
    </source>
</reference>
<protein>
    <submittedName>
        <fullName evidence="1">Uncharacterized protein</fullName>
    </submittedName>
</protein>
<comment type="caution">
    <text evidence="1">The sequence shown here is derived from an EMBL/GenBank/DDBJ whole genome shotgun (WGS) entry which is preliminary data.</text>
</comment>
<evidence type="ECO:0000313" key="1">
    <source>
        <dbReference type="EMBL" id="MFC0273603.1"/>
    </source>
</evidence>
<organism evidence="1 2">
    <name type="scientific">Metabacillus herbersteinensis</name>
    <dbReference type="NCBI Taxonomy" id="283816"/>
    <lineage>
        <taxon>Bacteria</taxon>
        <taxon>Bacillati</taxon>
        <taxon>Bacillota</taxon>
        <taxon>Bacilli</taxon>
        <taxon>Bacillales</taxon>
        <taxon>Bacillaceae</taxon>
        <taxon>Metabacillus</taxon>
    </lineage>
</organism>
<dbReference type="EMBL" id="JBHLVO010000022">
    <property type="protein sequence ID" value="MFC0273603.1"/>
    <property type="molecule type" value="Genomic_DNA"/>
</dbReference>
<evidence type="ECO:0000313" key="2">
    <source>
        <dbReference type="Proteomes" id="UP001589854"/>
    </source>
</evidence>
<proteinExistence type="predicted"/>